<dbReference type="Proteomes" id="UP000000457">
    <property type="component" value="Segment"/>
</dbReference>
<dbReference type="EMBL" id="JN882285">
    <property type="protein sequence ID" value="AFC21876.1"/>
    <property type="molecule type" value="Genomic_DNA"/>
</dbReference>
<name>K4F6J0_9CAUD</name>
<dbReference type="RefSeq" id="YP_006987531.1">
    <property type="nucleotide sequence ID" value="NC_019401.1"/>
</dbReference>
<reference evidence="2 3" key="1">
    <citation type="journal article" date="2014" name="Virology">
        <title>Supersize me: Cronobacter sakazakii phage GAP32.</title>
        <authorList>
            <person name="Abbasifar R."/>
            <person name="Griffiths M.W."/>
            <person name="Sabour P.M."/>
            <person name="Ackermann H.-W."/>
            <person name="Vandersteegen K."/>
            <person name="Lavigne R."/>
            <person name="Noben J.-P."/>
            <person name="Villa A.A."/>
            <person name="Abbasifar A."/>
            <person name="Nash J.H.E."/>
            <person name="Kropinski A.M."/>
        </authorList>
    </citation>
    <scope>NUCLEOTIDE SEQUENCE [LARGE SCALE GENOMIC DNA]</scope>
    <source>
        <strain evidence="2">GAP-32</strain>
    </source>
</reference>
<gene>
    <name evidence="2" type="ORF">GAP32_423</name>
</gene>
<organism evidence="2 3">
    <name type="scientific">Cronobacter phage vB_CsaM_GAP32</name>
    <dbReference type="NCBI Taxonomy" id="1141136"/>
    <lineage>
        <taxon>Viruses</taxon>
        <taxon>Duplodnaviria</taxon>
        <taxon>Heunggongvirae</taxon>
        <taxon>Uroviricota</taxon>
        <taxon>Caudoviricetes</taxon>
        <taxon>Mimasvirus</taxon>
        <taxon>Mimasvirus GAP32</taxon>
    </lineage>
</organism>
<keyword evidence="1" id="KW-0812">Transmembrane</keyword>
<evidence type="ECO:0000256" key="1">
    <source>
        <dbReference type="SAM" id="Phobius"/>
    </source>
</evidence>
<evidence type="ECO:0000313" key="3">
    <source>
        <dbReference type="Proteomes" id="UP000000457"/>
    </source>
</evidence>
<keyword evidence="1" id="KW-0472">Membrane</keyword>
<protein>
    <submittedName>
        <fullName evidence="2">Putative membrane protein</fullName>
    </submittedName>
</protein>
<keyword evidence="3" id="KW-1185">Reference proteome</keyword>
<feature type="transmembrane region" description="Helical" evidence="1">
    <location>
        <begin position="6"/>
        <end position="36"/>
    </location>
</feature>
<evidence type="ECO:0000313" key="2">
    <source>
        <dbReference type="EMBL" id="AFC21876.1"/>
    </source>
</evidence>
<proteinExistence type="predicted"/>
<accession>K4F6J0</accession>
<dbReference type="KEGG" id="vg:13994166"/>
<sequence>MKTIFAVLFFVAAVVSVVFGQIPFAIFAAMFFVILLMAHKSKDTKTSEELLVEDSGMILVEYAFCSNEDEKFTAEIPHKSTESLTEEKVLSELVEYIIERTGIPTDSTRLKVLWYREVHA</sequence>
<keyword evidence="1" id="KW-1133">Transmembrane helix</keyword>
<dbReference type="GeneID" id="13994166"/>